<keyword evidence="3" id="KW-1185">Reference proteome</keyword>
<dbReference type="PANTHER" id="PTHR35176">
    <property type="entry name" value="HEME OXYGENASE HI_0854-RELATED"/>
    <property type="match status" value="1"/>
</dbReference>
<evidence type="ECO:0000313" key="2">
    <source>
        <dbReference type="EMBL" id="MFC4376312.1"/>
    </source>
</evidence>
<sequence>MSRNERERFLAAARVGVLSVSDTRDGVRAPLALPVWYGYEPGGEIVVETGRASIKAQLLRAAGRFSLCVQDERQPYRYVSVEGPVIAVEDPIDPAVRTALAERYLPTEEARAYLAATIDQLEHDVAFRMRPHRWRTADFAEFAAELTDVGADVGSDRHTA</sequence>
<protein>
    <submittedName>
        <fullName evidence="2">Pyridoxamine 5'-phosphate oxidase family protein</fullName>
    </submittedName>
</protein>
<dbReference type="SUPFAM" id="SSF50475">
    <property type="entry name" value="FMN-binding split barrel"/>
    <property type="match status" value="1"/>
</dbReference>
<comment type="caution">
    <text evidence="2">The sequence shown here is derived from an EMBL/GenBank/DDBJ whole genome shotgun (WGS) entry which is preliminary data.</text>
</comment>
<dbReference type="InterPro" id="IPR052019">
    <property type="entry name" value="F420H2_bilvrd_red/Heme_oxyg"/>
</dbReference>
<dbReference type="RefSeq" id="WP_378564819.1">
    <property type="nucleotide sequence ID" value="NZ_JBHSDL010000025.1"/>
</dbReference>
<dbReference type="EMBL" id="JBHSDL010000025">
    <property type="protein sequence ID" value="MFC4376312.1"/>
    <property type="molecule type" value="Genomic_DNA"/>
</dbReference>
<keyword evidence="1" id="KW-0560">Oxidoreductase</keyword>
<evidence type="ECO:0000313" key="3">
    <source>
        <dbReference type="Proteomes" id="UP001595844"/>
    </source>
</evidence>
<dbReference type="InterPro" id="IPR024747">
    <property type="entry name" value="Pyridox_Oxase-rel"/>
</dbReference>
<dbReference type="Pfam" id="PF12900">
    <property type="entry name" value="Pyridox_ox_2"/>
    <property type="match status" value="1"/>
</dbReference>
<proteinExistence type="predicted"/>
<dbReference type="Proteomes" id="UP001595844">
    <property type="component" value="Unassembled WGS sequence"/>
</dbReference>
<organism evidence="2 3">
    <name type="scientific">Nocardia halotolerans</name>
    <dbReference type="NCBI Taxonomy" id="1755878"/>
    <lineage>
        <taxon>Bacteria</taxon>
        <taxon>Bacillati</taxon>
        <taxon>Actinomycetota</taxon>
        <taxon>Actinomycetes</taxon>
        <taxon>Mycobacteriales</taxon>
        <taxon>Nocardiaceae</taxon>
        <taxon>Nocardia</taxon>
    </lineage>
</organism>
<dbReference type="PANTHER" id="PTHR35176:SF6">
    <property type="entry name" value="HEME OXYGENASE HI_0854-RELATED"/>
    <property type="match status" value="1"/>
</dbReference>
<dbReference type="Gene3D" id="2.30.110.10">
    <property type="entry name" value="Electron Transport, Fmn-binding Protein, Chain A"/>
    <property type="match status" value="1"/>
</dbReference>
<name>A0ABV8VL00_9NOCA</name>
<accession>A0ABV8VL00</accession>
<reference evidence="3" key="1">
    <citation type="journal article" date="2019" name="Int. J. Syst. Evol. Microbiol.">
        <title>The Global Catalogue of Microorganisms (GCM) 10K type strain sequencing project: providing services to taxonomists for standard genome sequencing and annotation.</title>
        <authorList>
            <consortium name="The Broad Institute Genomics Platform"/>
            <consortium name="The Broad Institute Genome Sequencing Center for Infectious Disease"/>
            <person name="Wu L."/>
            <person name="Ma J."/>
        </authorList>
    </citation>
    <scope>NUCLEOTIDE SEQUENCE [LARGE SCALE GENOMIC DNA]</scope>
    <source>
        <strain evidence="3">IBRC-M 10490</strain>
    </source>
</reference>
<dbReference type="InterPro" id="IPR012349">
    <property type="entry name" value="Split_barrel_FMN-bd"/>
</dbReference>
<evidence type="ECO:0000256" key="1">
    <source>
        <dbReference type="ARBA" id="ARBA00023002"/>
    </source>
</evidence>
<gene>
    <name evidence="2" type="ORF">ACFO5K_19630</name>
</gene>